<evidence type="ECO:0000256" key="9">
    <source>
        <dbReference type="ARBA" id="ARBA00023270"/>
    </source>
</evidence>
<dbReference type="Proteomes" id="UP001595975">
    <property type="component" value="Unassembled WGS sequence"/>
</dbReference>
<comment type="caution">
    <text evidence="12">The sequence shown here is derived from an EMBL/GenBank/DDBJ whole genome shotgun (WGS) entry which is preliminary data.</text>
</comment>
<evidence type="ECO:0000256" key="7">
    <source>
        <dbReference type="ARBA" id="ARBA00022679"/>
    </source>
</evidence>
<evidence type="ECO:0000256" key="10">
    <source>
        <dbReference type="ARBA" id="ARBA00048810"/>
    </source>
</evidence>
<keyword evidence="6 11" id="KW-0963">Cytoplasm</keyword>
<dbReference type="PANTHER" id="PTHR10683">
    <property type="entry name" value="TRANSALDOLASE"/>
    <property type="match status" value="1"/>
</dbReference>
<keyword evidence="7 11" id="KW-0808">Transferase</keyword>
<dbReference type="RefSeq" id="WP_380224648.1">
    <property type="nucleotide sequence ID" value="NZ_JBHSOF010000007.1"/>
</dbReference>
<dbReference type="EC" id="2.2.1.2" evidence="5 11"/>
<dbReference type="InterPro" id="IPR004732">
    <property type="entry name" value="Transaldolase_2"/>
</dbReference>
<evidence type="ECO:0000256" key="11">
    <source>
        <dbReference type="HAMAP-Rule" id="MF_00493"/>
    </source>
</evidence>
<proteinExistence type="inferred from homology"/>
<evidence type="ECO:0000256" key="3">
    <source>
        <dbReference type="ARBA" id="ARBA00004857"/>
    </source>
</evidence>
<keyword evidence="9 11" id="KW-0704">Schiff base</keyword>
<dbReference type="Pfam" id="PF00923">
    <property type="entry name" value="TAL_FSA"/>
    <property type="match status" value="1"/>
</dbReference>
<gene>
    <name evidence="11" type="primary">tal</name>
    <name evidence="12" type="ORF">ACFP3U_08420</name>
</gene>
<sequence length="389" mass="41577">MKKPQAAEARTGDLRPLIAEGVSPWLDGINRGLVTSGLLGRLIDRTGLRGATTNPALLAGPLRHDPVYAEQLARLAEHHVSPEGSVWAVAVHDLRMVCEEFLGVHRATHGHDGLVSADLDPRLAHDAAATVAEAVDLARAVDRPNLLVKIPATAAGLAAIRDCVGRGLGVHATGLYSVRCYGQVVDAYFDGLEQALAAGRPLAAIASVASLPVGRVDREIDRRLATVAGRDAAALRGLTAQAAARLMYRAYEERLGDGRWRTLRASGARPQRLLWTDSALGGAAAQARYVAGLVSWGTAHAMTRPVLDEAVRKLRLEGDTLLGQDEAARAVLDRLGRQGIDYGTVARRLEEESVPLLVDHWLRLHTAVEARPTARPTSCPGDQEPARLP</sequence>
<comment type="function">
    <text evidence="1 11">Transaldolase is important for the balance of metabolites in the pentose-phosphate pathway.</text>
</comment>
<dbReference type="EMBL" id="JBHSOF010000007">
    <property type="protein sequence ID" value="MFC5663008.1"/>
    <property type="molecule type" value="Genomic_DNA"/>
</dbReference>
<comment type="catalytic activity">
    <reaction evidence="10 11">
        <text>D-sedoheptulose 7-phosphate + D-glyceraldehyde 3-phosphate = D-erythrose 4-phosphate + beta-D-fructose 6-phosphate</text>
        <dbReference type="Rhea" id="RHEA:17053"/>
        <dbReference type="ChEBI" id="CHEBI:16897"/>
        <dbReference type="ChEBI" id="CHEBI:57483"/>
        <dbReference type="ChEBI" id="CHEBI:57634"/>
        <dbReference type="ChEBI" id="CHEBI:59776"/>
        <dbReference type="EC" id="2.2.1.2"/>
    </reaction>
</comment>
<dbReference type="InterPro" id="IPR018225">
    <property type="entry name" value="Transaldolase_AS"/>
</dbReference>
<organism evidence="12 13">
    <name type="scientific">Kitasatospora misakiensis</name>
    <dbReference type="NCBI Taxonomy" id="67330"/>
    <lineage>
        <taxon>Bacteria</taxon>
        <taxon>Bacillati</taxon>
        <taxon>Actinomycetota</taxon>
        <taxon>Actinomycetes</taxon>
        <taxon>Kitasatosporales</taxon>
        <taxon>Streptomycetaceae</taxon>
        <taxon>Kitasatospora</taxon>
    </lineage>
</organism>
<comment type="subcellular location">
    <subcellularLocation>
        <location evidence="2 11">Cytoplasm</location>
    </subcellularLocation>
</comment>
<dbReference type="InterPro" id="IPR013785">
    <property type="entry name" value="Aldolase_TIM"/>
</dbReference>
<reference evidence="13" key="1">
    <citation type="journal article" date="2019" name="Int. J. Syst. Evol. Microbiol.">
        <title>The Global Catalogue of Microorganisms (GCM) 10K type strain sequencing project: providing services to taxonomists for standard genome sequencing and annotation.</title>
        <authorList>
            <consortium name="The Broad Institute Genomics Platform"/>
            <consortium name="The Broad Institute Genome Sequencing Center for Infectious Disease"/>
            <person name="Wu L."/>
            <person name="Ma J."/>
        </authorList>
    </citation>
    <scope>NUCLEOTIDE SEQUENCE [LARGE SCALE GENOMIC DNA]</scope>
    <source>
        <strain evidence="13">CGMCC 4.1437</strain>
    </source>
</reference>
<feature type="active site" description="Schiff-base intermediate with substrate" evidence="11">
    <location>
        <position position="149"/>
    </location>
</feature>
<protein>
    <recommendedName>
        <fullName evidence="5 11">Transaldolase</fullName>
        <ecNumber evidence="5 11">2.2.1.2</ecNumber>
    </recommendedName>
</protein>
<keyword evidence="8 11" id="KW-0570">Pentose shunt</keyword>
<comment type="pathway">
    <text evidence="3 11">Carbohydrate degradation; pentose phosphate pathway; D-glyceraldehyde 3-phosphate and beta-D-fructose 6-phosphate from D-ribose 5-phosphate and D-xylulose 5-phosphate (non-oxidative stage): step 2/3.</text>
</comment>
<dbReference type="PROSITE" id="PS01054">
    <property type="entry name" value="TRANSALDOLASE_1"/>
    <property type="match status" value="1"/>
</dbReference>
<dbReference type="SUPFAM" id="SSF51569">
    <property type="entry name" value="Aldolase"/>
    <property type="match status" value="1"/>
</dbReference>
<dbReference type="PIRSF" id="PIRSF036915">
    <property type="entry name" value="Trnald_Bac_Plnt"/>
    <property type="match status" value="1"/>
</dbReference>
<evidence type="ECO:0000256" key="6">
    <source>
        <dbReference type="ARBA" id="ARBA00022490"/>
    </source>
</evidence>
<evidence type="ECO:0000256" key="5">
    <source>
        <dbReference type="ARBA" id="ARBA00013151"/>
    </source>
</evidence>
<keyword evidence="13" id="KW-1185">Reference proteome</keyword>
<comment type="similarity">
    <text evidence="4 11">Belongs to the transaldolase family. Type 2 subfamily.</text>
</comment>
<evidence type="ECO:0000256" key="8">
    <source>
        <dbReference type="ARBA" id="ARBA00023126"/>
    </source>
</evidence>
<evidence type="ECO:0000256" key="1">
    <source>
        <dbReference type="ARBA" id="ARBA00003518"/>
    </source>
</evidence>
<accession>A0ABW0WZP4</accession>
<dbReference type="Gene3D" id="3.20.20.70">
    <property type="entry name" value="Aldolase class I"/>
    <property type="match status" value="1"/>
</dbReference>
<evidence type="ECO:0000256" key="4">
    <source>
        <dbReference type="ARBA" id="ARBA00008426"/>
    </source>
</evidence>
<dbReference type="PANTHER" id="PTHR10683:SF31">
    <property type="entry name" value="TRANSALDOLASE"/>
    <property type="match status" value="1"/>
</dbReference>
<evidence type="ECO:0000313" key="13">
    <source>
        <dbReference type="Proteomes" id="UP001595975"/>
    </source>
</evidence>
<dbReference type="InterPro" id="IPR001585">
    <property type="entry name" value="TAL/FSA"/>
</dbReference>
<dbReference type="HAMAP" id="MF_00493">
    <property type="entry name" value="Transaldolase_2"/>
    <property type="match status" value="1"/>
</dbReference>
<evidence type="ECO:0000256" key="2">
    <source>
        <dbReference type="ARBA" id="ARBA00004496"/>
    </source>
</evidence>
<name>A0ABW0WZP4_9ACTN</name>
<evidence type="ECO:0000313" key="12">
    <source>
        <dbReference type="EMBL" id="MFC5663008.1"/>
    </source>
</evidence>